<gene>
    <name evidence="2" type="ORF">L210DRAFT_3518024</name>
</gene>
<dbReference type="InterPro" id="IPR001810">
    <property type="entry name" value="F-box_dom"/>
</dbReference>
<dbReference type="Gene3D" id="3.80.10.10">
    <property type="entry name" value="Ribonuclease Inhibitor"/>
    <property type="match status" value="1"/>
</dbReference>
<dbReference type="EMBL" id="WHUW01000001">
    <property type="protein sequence ID" value="KAF8452273.1"/>
    <property type="molecule type" value="Genomic_DNA"/>
</dbReference>
<sequence length="585" mass="66408">MIEASYMPIHDMALTAQARVDEEIAKQLRSLCDLRTQRNSFSLISRLPTETLAAIFIYSARDYHSTHFTRTVPGWVNVSYVCRHWRNVALNCATLWSYLFLTTPRWTEELLARSKQISLKLHAEVYRRRRCADDQGLCFVRQVMNHIERIQELHLELPRMRYKDHFLSSPAPRLQNLKISVGSRDGPSEQFSALFDGDTPALRTLELSYCPVPWYSFKLNGLTTLDLRLVPSQLQQNVVEFLATLSSMQDLTHLYLHDAIASTAGFLSSAEFHTFQKINLPRLSRLLLAAPLSTVIAFVACVNIPMKTEVRLDCGFEDGLSLHDYASLFSVLAQRFSTSTSQAQSSPTFRSLIIDLAGCRKELTFSPLERDCDSLDPTLQQDWGCNTPLKIRVCWFKSDTRWDLDCILDDVSSFVPLMDVQSVHVINPPVLPAIWRSALGHLQDLRYLKLSSGNLPDLAPVLSLTALTTSEGTEGQGGHTNRNPGRMLAPTLEKLELHGISFWKRSKKDMDKHPVDLQALCDALTTRKGSSGQLVITHCIQRNMKVMKVRSVPEKFCFNMVGCWKNGRFRVVEQLHEVPAYGEYT</sequence>
<name>A0AAD4GLY7_BOLED</name>
<keyword evidence="3" id="KW-1185">Reference proteome</keyword>
<comment type="caution">
    <text evidence="2">The sequence shown here is derived from an EMBL/GenBank/DDBJ whole genome shotgun (WGS) entry which is preliminary data.</text>
</comment>
<dbReference type="Proteomes" id="UP001194468">
    <property type="component" value="Unassembled WGS sequence"/>
</dbReference>
<feature type="domain" description="F-box" evidence="1">
    <location>
        <begin position="44"/>
        <end position="101"/>
    </location>
</feature>
<evidence type="ECO:0000313" key="3">
    <source>
        <dbReference type="Proteomes" id="UP001194468"/>
    </source>
</evidence>
<dbReference type="InterPro" id="IPR032675">
    <property type="entry name" value="LRR_dom_sf"/>
</dbReference>
<proteinExistence type="predicted"/>
<organism evidence="2 3">
    <name type="scientific">Boletus edulis BED1</name>
    <dbReference type="NCBI Taxonomy" id="1328754"/>
    <lineage>
        <taxon>Eukaryota</taxon>
        <taxon>Fungi</taxon>
        <taxon>Dikarya</taxon>
        <taxon>Basidiomycota</taxon>
        <taxon>Agaricomycotina</taxon>
        <taxon>Agaricomycetes</taxon>
        <taxon>Agaricomycetidae</taxon>
        <taxon>Boletales</taxon>
        <taxon>Boletineae</taxon>
        <taxon>Boletaceae</taxon>
        <taxon>Boletoideae</taxon>
        <taxon>Boletus</taxon>
    </lineage>
</organism>
<dbReference type="SUPFAM" id="SSF81383">
    <property type="entry name" value="F-box domain"/>
    <property type="match status" value="1"/>
</dbReference>
<evidence type="ECO:0000259" key="1">
    <source>
        <dbReference type="Pfam" id="PF12937"/>
    </source>
</evidence>
<evidence type="ECO:0000313" key="2">
    <source>
        <dbReference type="EMBL" id="KAF8452273.1"/>
    </source>
</evidence>
<accession>A0AAD4GLY7</accession>
<dbReference type="Pfam" id="PF12937">
    <property type="entry name" value="F-box-like"/>
    <property type="match status" value="1"/>
</dbReference>
<protein>
    <recommendedName>
        <fullName evidence="1">F-box domain-containing protein</fullName>
    </recommendedName>
</protein>
<dbReference type="AlphaFoldDB" id="A0AAD4GLY7"/>
<dbReference type="SUPFAM" id="SSF52047">
    <property type="entry name" value="RNI-like"/>
    <property type="match status" value="1"/>
</dbReference>
<reference evidence="2" key="1">
    <citation type="submission" date="2019-10" db="EMBL/GenBank/DDBJ databases">
        <authorList>
            <consortium name="DOE Joint Genome Institute"/>
            <person name="Kuo A."/>
            <person name="Miyauchi S."/>
            <person name="Kiss E."/>
            <person name="Drula E."/>
            <person name="Kohler A."/>
            <person name="Sanchez-Garcia M."/>
            <person name="Andreopoulos B."/>
            <person name="Barry K.W."/>
            <person name="Bonito G."/>
            <person name="Buee M."/>
            <person name="Carver A."/>
            <person name="Chen C."/>
            <person name="Cichocki N."/>
            <person name="Clum A."/>
            <person name="Culley D."/>
            <person name="Crous P.W."/>
            <person name="Fauchery L."/>
            <person name="Girlanda M."/>
            <person name="Hayes R."/>
            <person name="Keri Z."/>
            <person name="LaButti K."/>
            <person name="Lipzen A."/>
            <person name="Lombard V."/>
            <person name="Magnuson J."/>
            <person name="Maillard F."/>
            <person name="Morin E."/>
            <person name="Murat C."/>
            <person name="Nolan M."/>
            <person name="Ohm R."/>
            <person name="Pangilinan J."/>
            <person name="Pereira M."/>
            <person name="Perotto S."/>
            <person name="Peter M."/>
            <person name="Riley R."/>
            <person name="Sitrit Y."/>
            <person name="Stielow B."/>
            <person name="Szollosi G."/>
            <person name="Zifcakova L."/>
            <person name="Stursova M."/>
            <person name="Spatafora J.W."/>
            <person name="Tedersoo L."/>
            <person name="Vaario L.-M."/>
            <person name="Yamada A."/>
            <person name="Yan M."/>
            <person name="Wang P."/>
            <person name="Xu J."/>
            <person name="Bruns T."/>
            <person name="Baldrian P."/>
            <person name="Vilgalys R."/>
            <person name="Henrissat B."/>
            <person name="Grigoriev I.V."/>
            <person name="Hibbett D."/>
            <person name="Nagy L.G."/>
            <person name="Martin F.M."/>
        </authorList>
    </citation>
    <scope>NUCLEOTIDE SEQUENCE</scope>
    <source>
        <strain evidence="2">BED1</strain>
    </source>
</reference>
<dbReference type="Gene3D" id="1.20.1280.50">
    <property type="match status" value="1"/>
</dbReference>
<reference evidence="2" key="2">
    <citation type="journal article" date="2020" name="Nat. Commun.">
        <title>Large-scale genome sequencing of mycorrhizal fungi provides insights into the early evolution of symbiotic traits.</title>
        <authorList>
            <person name="Miyauchi S."/>
            <person name="Kiss E."/>
            <person name="Kuo A."/>
            <person name="Drula E."/>
            <person name="Kohler A."/>
            <person name="Sanchez-Garcia M."/>
            <person name="Morin E."/>
            <person name="Andreopoulos B."/>
            <person name="Barry K.W."/>
            <person name="Bonito G."/>
            <person name="Buee M."/>
            <person name="Carver A."/>
            <person name="Chen C."/>
            <person name="Cichocki N."/>
            <person name="Clum A."/>
            <person name="Culley D."/>
            <person name="Crous P.W."/>
            <person name="Fauchery L."/>
            <person name="Girlanda M."/>
            <person name="Hayes R.D."/>
            <person name="Keri Z."/>
            <person name="LaButti K."/>
            <person name="Lipzen A."/>
            <person name="Lombard V."/>
            <person name="Magnuson J."/>
            <person name="Maillard F."/>
            <person name="Murat C."/>
            <person name="Nolan M."/>
            <person name="Ohm R.A."/>
            <person name="Pangilinan J."/>
            <person name="Pereira M.F."/>
            <person name="Perotto S."/>
            <person name="Peter M."/>
            <person name="Pfister S."/>
            <person name="Riley R."/>
            <person name="Sitrit Y."/>
            <person name="Stielow J.B."/>
            <person name="Szollosi G."/>
            <person name="Zifcakova L."/>
            <person name="Stursova M."/>
            <person name="Spatafora J.W."/>
            <person name="Tedersoo L."/>
            <person name="Vaario L.M."/>
            <person name="Yamada A."/>
            <person name="Yan M."/>
            <person name="Wang P."/>
            <person name="Xu J."/>
            <person name="Bruns T."/>
            <person name="Baldrian P."/>
            <person name="Vilgalys R."/>
            <person name="Dunand C."/>
            <person name="Henrissat B."/>
            <person name="Grigoriev I.V."/>
            <person name="Hibbett D."/>
            <person name="Nagy L.G."/>
            <person name="Martin F.M."/>
        </authorList>
    </citation>
    <scope>NUCLEOTIDE SEQUENCE</scope>
    <source>
        <strain evidence="2">BED1</strain>
    </source>
</reference>
<dbReference type="InterPro" id="IPR036047">
    <property type="entry name" value="F-box-like_dom_sf"/>
</dbReference>